<dbReference type="Proteomes" id="UP000647424">
    <property type="component" value="Unassembled WGS sequence"/>
</dbReference>
<dbReference type="EMBL" id="JACYFT010000002">
    <property type="protein sequence ID" value="MBD8051134.1"/>
    <property type="molecule type" value="Genomic_DNA"/>
</dbReference>
<evidence type="ECO:0000313" key="2">
    <source>
        <dbReference type="EMBL" id="MBD8051134.1"/>
    </source>
</evidence>
<accession>A0A927FGR2</accession>
<organism evidence="2 3">
    <name type="scientific">Limnohabitans radicicola</name>
    <dbReference type="NCBI Taxonomy" id="2771427"/>
    <lineage>
        <taxon>Bacteria</taxon>
        <taxon>Pseudomonadati</taxon>
        <taxon>Pseudomonadota</taxon>
        <taxon>Betaproteobacteria</taxon>
        <taxon>Burkholderiales</taxon>
        <taxon>Comamonadaceae</taxon>
        <taxon>Limnohabitans</taxon>
    </lineage>
</organism>
<comment type="caution">
    <text evidence="2">The sequence shown here is derived from an EMBL/GenBank/DDBJ whole genome shotgun (WGS) entry which is preliminary data.</text>
</comment>
<feature type="compositionally biased region" description="Polar residues" evidence="1">
    <location>
        <begin position="1"/>
        <end position="15"/>
    </location>
</feature>
<name>A0A927FGR2_9BURK</name>
<dbReference type="RefSeq" id="WP_191819592.1">
    <property type="nucleotide sequence ID" value="NZ_JACYFT010000002.1"/>
</dbReference>
<evidence type="ECO:0000256" key="1">
    <source>
        <dbReference type="SAM" id="MobiDB-lite"/>
    </source>
</evidence>
<feature type="region of interest" description="Disordered" evidence="1">
    <location>
        <begin position="1"/>
        <end position="27"/>
    </location>
</feature>
<evidence type="ECO:0000313" key="3">
    <source>
        <dbReference type="Proteomes" id="UP000647424"/>
    </source>
</evidence>
<dbReference type="AlphaFoldDB" id="A0A927FGR2"/>
<keyword evidence="3" id="KW-1185">Reference proteome</keyword>
<proteinExistence type="predicted"/>
<gene>
    <name evidence="2" type="ORF">IC609_11290</name>
</gene>
<sequence>MSATPASRLNPTSKQAALPAAPDTHGRPHVVEIASPTIARAVVAELLLQPDLLSETVRKALTGMEGADRAMATALERMTVWVDLSGILIQGLSLEEKQWRQAALRYCVMRQAHFELLHELFKVSRAELALLRQDLGVVVKTRPKSIPDSAVLNIHAAWERINQKFTERAADLWIALADEFPQYGLNSLYKVIVKEGRDDRD</sequence>
<reference evidence="2" key="1">
    <citation type="submission" date="2020-09" db="EMBL/GenBank/DDBJ databases">
        <title>Genome seq and assembly of Limnohabitants sp.</title>
        <authorList>
            <person name="Chhetri G."/>
        </authorList>
    </citation>
    <scope>NUCLEOTIDE SEQUENCE</scope>
    <source>
        <strain evidence="2">JUR4</strain>
    </source>
</reference>
<protein>
    <submittedName>
        <fullName evidence="2">Uncharacterized protein</fullName>
    </submittedName>
</protein>